<protein>
    <recommendedName>
        <fullName evidence="10">Nitrate/nitrite transporter</fullName>
    </recommendedName>
</protein>
<evidence type="ECO:0000256" key="2">
    <source>
        <dbReference type="ARBA" id="ARBA00008432"/>
    </source>
</evidence>
<keyword evidence="6 10" id="KW-0812">Transmembrane</keyword>
<feature type="transmembrane region" description="Helical" evidence="10">
    <location>
        <begin position="102"/>
        <end position="121"/>
    </location>
</feature>
<evidence type="ECO:0000313" key="13">
    <source>
        <dbReference type="EMBL" id="QPT43973.1"/>
    </source>
</evidence>
<name>A0A1B8PMY1_MORNO</name>
<evidence type="ECO:0000313" key="11">
    <source>
        <dbReference type="EMBL" id="OBX52409.1"/>
    </source>
</evidence>
<feature type="transmembrane region" description="Helical" evidence="10">
    <location>
        <begin position="287"/>
        <end position="307"/>
    </location>
</feature>
<dbReference type="PANTHER" id="PTHR23515">
    <property type="entry name" value="HIGH-AFFINITY NITRATE TRANSPORTER 2.3"/>
    <property type="match status" value="1"/>
</dbReference>
<evidence type="ECO:0000256" key="9">
    <source>
        <dbReference type="ARBA" id="ARBA00023136"/>
    </source>
</evidence>
<reference evidence="12 14" key="1">
    <citation type="submission" date="2016-05" db="EMBL/GenBank/DDBJ databases">
        <title>Draft genome sequence of Moraxella nonliquefaciens CCUG 348T.</title>
        <authorList>
            <person name="Salva-Serra F."/>
            <person name="Engstrom-Jakobsson H."/>
            <person name="Thorell K."/>
            <person name="Gonzales-Siles L."/>
            <person name="Karlsson R."/>
            <person name="Boulund F."/>
            <person name="Engstrand L."/>
            <person name="Kristiansson E."/>
            <person name="Moore E."/>
        </authorList>
    </citation>
    <scope>NUCLEOTIDE SEQUENCE [LARGE SCALE GENOMIC DNA]</scope>
    <source>
        <strain evidence="12 14">CCUG 348</strain>
    </source>
</reference>
<gene>
    <name evidence="12" type="ORF">A7456_05380</name>
    <name evidence="11" type="ORF">A9Z60_01710</name>
    <name evidence="13" type="ORF">I6G26_07800</name>
</gene>
<dbReference type="GO" id="GO:0042128">
    <property type="term" value="P:nitrate assimilation"/>
    <property type="evidence" value="ECO:0007669"/>
    <property type="project" value="UniProtKB-UniRule"/>
</dbReference>
<feature type="transmembrane region" description="Helical" evidence="10">
    <location>
        <begin position="204"/>
        <end position="227"/>
    </location>
</feature>
<evidence type="ECO:0000256" key="8">
    <source>
        <dbReference type="ARBA" id="ARBA00023063"/>
    </source>
</evidence>
<feature type="transmembrane region" description="Helical" evidence="10">
    <location>
        <begin position="421"/>
        <end position="440"/>
    </location>
</feature>
<dbReference type="FunFam" id="1.20.1250.20:FF:000024">
    <property type="entry name" value="Nitrite extrusion protein NarK"/>
    <property type="match status" value="1"/>
</dbReference>
<feature type="transmembrane region" description="Helical" evidence="10">
    <location>
        <begin position="314"/>
        <end position="332"/>
    </location>
</feature>
<keyword evidence="3 10" id="KW-0813">Transport</keyword>
<evidence type="ECO:0000256" key="6">
    <source>
        <dbReference type="ARBA" id="ARBA00022692"/>
    </source>
</evidence>
<accession>A0A1B8PMY1</accession>
<evidence type="ECO:0000313" key="14">
    <source>
        <dbReference type="Proteomes" id="UP000092575"/>
    </source>
</evidence>
<dbReference type="Proteomes" id="UP000594834">
    <property type="component" value="Chromosome"/>
</dbReference>
<dbReference type="EMBL" id="LZDN01000001">
    <property type="protein sequence ID" value="OBX52409.1"/>
    <property type="molecule type" value="Genomic_DNA"/>
</dbReference>
<sequence>MSAKNQLNGGGVIHDWRPEDEQFWENGGKQTASRNLWISIPALLLGFAVWVIWSVVVVRMPDAGFNFSKDELFWLTALPALSGATLRIFYSFMVPVFGGRRWTALSTASLLIPMLWMGFALQNPNTPFSVFVIIALLCGLGGGNFSSSMSNISFFYPKSKQGTALGLNAGLGNLGVSTVQFVVPAVIGLSIIGTGVTLDNGKSLYLHNAAFVWVPFIALMAILAWFFMNDLSSAKASFKDQSIIFKRYHNWVMCILYLGTFGSFIGFSAAFPMLIKQSFADIDPLKVAFLGPLVGAIFRPVGGWLADKMGGARVTFFNFIVMAVATVGVIVFLPKDGTGGSFAGYFACFMVLFITTGIGNGSTFRMIPVIFRTLHERKNSPDLINVARKESAAVVGFTGAFAAYGGFFIPKMFGWFGVNSTLIMLIVFYVICLMITWWYYGRKGAQYPC</sequence>
<dbReference type="AlphaFoldDB" id="A0A1B8PMY1"/>
<evidence type="ECO:0000256" key="3">
    <source>
        <dbReference type="ARBA" id="ARBA00022448"/>
    </source>
</evidence>
<evidence type="ECO:0000313" key="12">
    <source>
        <dbReference type="EMBL" id="OBX83456.1"/>
    </source>
</evidence>
<proteinExistence type="inferred from homology"/>
<evidence type="ECO:0000313" key="16">
    <source>
        <dbReference type="Proteomes" id="UP000594834"/>
    </source>
</evidence>
<keyword evidence="4 10" id="KW-1003">Cell membrane</keyword>
<dbReference type="STRING" id="478.A7456_05380"/>
<evidence type="ECO:0000313" key="15">
    <source>
        <dbReference type="Proteomes" id="UP000092671"/>
    </source>
</evidence>
<feature type="transmembrane region" description="Helical" evidence="10">
    <location>
        <begin position="344"/>
        <end position="371"/>
    </location>
</feature>
<feature type="transmembrane region" description="Helical" evidence="10">
    <location>
        <begin position="248"/>
        <end position="275"/>
    </location>
</feature>
<dbReference type="CDD" id="cd17341">
    <property type="entry name" value="MFS_NRT2_like"/>
    <property type="match status" value="1"/>
</dbReference>
<dbReference type="GO" id="GO:0005886">
    <property type="term" value="C:plasma membrane"/>
    <property type="evidence" value="ECO:0007669"/>
    <property type="project" value="UniProtKB-SubCell"/>
</dbReference>
<feature type="transmembrane region" description="Helical" evidence="10">
    <location>
        <begin position="392"/>
        <end position="409"/>
    </location>
</feature>
<dbReference type="OrthoDB" id="9771451at2"/>
<dbReference type="GO" id="GO:0015112">
    <property type="term" value="F:nitrate transmembrane transporter activity"/>
    <property type="evidence" value="ECO:0007669"/>
    <property type="project" value="UniProtKB-UniRule"/>
</dbReference>
<dbReference type="EMBL" id="LXTW01000032">
    <property type="protein sequence ID" value="OBX83456.1"/>
    <property type="molecule type" value="Genomic_DNA"/>
</dbReference>
<reference evidence="13 16" key="3">
    <citation type="submission" date="2020-12" db="EMBL/GenBank/DDBJ databases">
        <title>FDA dAtabase for Regulatory Grade micrObial Sequences (FDA-ARGOS): Supporting development and validation of Infectious Disease Dx tests.</title>
        <authorList>
            <person name="Sproer C."/>
            <person name="Gronow S."/>
            <person name="Severitt S."/>
            <person name="Schroder I."/>
            <person name="Tallon L."/>
            <person name="Sadzewicz L."/>
            <person name="Zhao X."/>
            <person name="Boylan J."/>
            <person name="Ott S."/>
            <person name="Bowen H."/>
            <person name="Vavikolanu K."/>
            <person name="Mehta A."/>
            <person name="Aluvathingal J."/>
            <person name="Nadendla S."/>
            <person name="Lowell S."/>
            <person name="Myers T."/>
            <person name="Yan Y."/>
            <person name="Sichtig H."/>
        </authorList>
    </citation>
    <scope>NUCLEOTIDE SEQUENCE [LARGE SCALE GENOMIC DNA]</scope>
    <source>
        <strain evidence="13 16">FDAARGOS_869</strain>
    </source>
</reference>
<dbReference type="InterPro" id="IPR004737">
    <property type="entry name" value="NO3_transporter_NarK/NarU-like"/>
</dbReference>
<dbReference type="Gene3D" id="1.20.1250.20">
    <property type="entry name" value="MFS general substrate transporter like domains"/>
    <property type="match status" value="1"/>
</dbReference>
<dbReference type="InterPro" id="IPR036259">
    <property type="entry name" value="MFS_trans_sf"/>
</dbReference>
<evidence type="ECO:0000256" key="5">
    <source>
        <dbReference type="ARBA" id="ARBA00022519"/>
    </source>
</evidence>
<dbReference type="RefSeq" id="WP_066887902.1">
    <property type="nucleotide sequence ID" value="NZ_CP065728.1"/>
</dbReference>
<dbReference type="GO" id="GO:0015113">
    <property type="term" value="F:nitrite transmembrane transporter activity"/>
    <property type="evidence" value="ECO:0007669"/>
    <property type="project" value="InterPro"/>
</dbReference>
<keyword evidence="5" id="KW-0997">Cell inner membrane</keyword>
<dbReference type="EMBL" id="CP065728">
    <property type="protein sequence ID" value="QPT43973.1"/>
    <property type="molecule type" value="Genomic_DNA"/>
</dbReference>
<dbReference type="SUPFAM" id="SSF103473">
    <property type="entry name" value="MFS general substrate transporter"/>
    <property type="match status" value="1"/>
</dbReference>
<dbReference type="Proteomes" id="UP000092575">
    <property type="component" value="Unassembled WGS sequence"/>
</dbReference>
<feature type="transmembrane region" description="Helical" evidence="10">
    <location>
        <begin position="72"/>
        <end position="90"/>
    </location>
</feature>
<keyword evidence="9 10" id="KW-0472">Membrane</keyword>
<keyword evidence="16" id="KW-1185">Reference proteome</keyword>
<keyword evidence="7 10" id="KW-1133">Transmembrane helix</keyword>
<dbReference type="InterPro" id="IPR011701">
    <property type="entry name" value="MFS"/>
</dbReference>
<evidence type="ECO:0000256" key="7">
    <source>
        <dbReference type="ARBA" id="ARBA00022989"/>
    </source>
</evidence>
<evidence type="ECO:0000256" key="10">
    <source>
        <dbReference type="RuleBase" id="RU366033"/>
    </source>
</evidence>
<feature type="transmembrane region" description="Helical" evidence="10">
    <location>
        <begin position="127"/>
        <end position="145"/>
    </location>
</feature>
<dbReference type="Proteomes" id="UP000092671">
    <property type="component" value="Unassembled WGS sequence"/>
</dbReference>
<dbReference type="GO" id="GO:0015291">
    <property type="term" value="F:secondary active transmembrane transporter activity"/>
    <property type="evidence" value="ECO:0007669"/>
    <property type="project" value="UniProtKB-ARBA"/>
</dbReference>
<dbReference type="Pfam" id="PF07690">
    <property type="entry name" value="MFS_1"/>
    <property type="match status" value="1"/>
</dbReference>
<feature type="transmembrane region" description="Helical" evidence="10">
    <location>
        <begin position="36"/>
        <end position="60"/>
    </location>
</feature>
<evidence type="ECO:0000256" key="1">
    <source>
        <dbReference type="ARBA" id="ARBA00004429"/>
    </source>
</evidence>
<reference evidence="11 15" key="2">
    <citation type="submission" date="2016-06" db="EMBL/GenBank/DDBJ databases">
        <title>Draft genome of Moraxella nonliquefaciens CCUG 60284.</title>
        <authorList>
            <person name="Salva-Serra F."/>
            <person name="Engstrom-Jakobsson H."/>
            <person name="Thorell K."/>
            <person name="Gonzales-Siles L."/>
            <person name="Karlsson R."/>
            <person name="Boulund F."/>
            <person name="Engstrand L."/>
            <person name="Kristiansson E."/>
            <person name="Moore E."/>
        </authorList>
    </citation>
    <scope>NUCLEOTIDE SEQUENCE [LARGE SCALE GENOMIC DNA]</scope>
    <source>
        <strain evidence="11 15">CCUG 60284</strain>
    </source>
</reference>
<dbReference type="NCBIfam" id="TIGR00886">
    <property type="entry name" value="2A0108"/>
    <property type="match status" value="1"/>
</dbReference>
<keyword evidence="8 10" id="KW-0534">Nitrate assimilation</keyword>
<comment type="subcellular location">
    <subcellularLocation>
        <location evidence="1">Cell inner membrane</location>
        <topology evidence="1">Multi-pass membrane protein</topology>
    </subcellularLocation>
    <subcellularLocation>
        <location evidence="10">Cell membrane</location>
        <topology evidence="10">Multi-pass membrane protein</topology>
    </subcellularLocation>
</comment>
<dbReference type="InterPro" id="IPR044772">
    <property type="entry name" value="NO3_transporter"/>
</dbReference>
<comment type="similarity">
    <text evidence="2 10">Belongs to the major facilitator superfamily. Nitrate/nitrite porter (TC 2.A.1.8) family.</text>
</comment>
<evidence type="ECO:0000256" key="4">
    <source>
        <dbReference type="ARBA" id="ARBA00022475"/>
    </source>
</evidence>
<organism evidence="11 15">
    <name type="scientific">Moraxella nonliquefaciens</name>
    <dbReference type="NCBI Taxonomy" id="478"/>
    <lineage>
        <taxon>Bacteria</taxon>
        <taxon>Pseudomonadati</taxon>
        <taxon>Pseudomonadota</taxon>
        <taxon>Gammaproteobacteria</taxon>
        <taxon>Moraxellales</taxon>
        <taxon>Moraxellaceae</taxon>
        <taxon>Moraxella</taxon>
    </lineage>
</organism>
<feature type="transmembrane region" description="Helical" evidence="10">
    <location>
        <begin position="165"/>
        <end position="192"/>
    </location>
</feature>